<evidence type="ECO:0000256" key="4">
    <source>
        <dbReference type="ARBA" id="ARBA00022519"/>
    </source>
</evidence>
<evidence type="ECO:0000259" key="10">
    <source>
        <dbReference type="Pfam" id="PF04290"/>
    </source>
</evidence>
<name>A0A8J6M8G1_9FIRM</name>
<evidence type="ECO:0000256" key="6">
    <source>
        <dbReference type="ARBA" id="ARBA00022989"/>
    </source>
</evidence>
<comment type="caution">
    <text evidence="11">The sequence shown here is derived from an EMBL/GenBank/DDBJ whole genome shotgun (WGS) entry which is preliminary data.</text>
</comment>
<comment type="similarity">
    <text evidence="8">Belongs to the TRAP transporter small permease family.</text>
</comment>
<keyword evidence="4" id="KW-0997">Cell inner membrane</keyword>
<comment type="subcellular location">
    <subcellularLocation>
        <location evidence="1">Cell inner membrane</location>
        <topology evidence="1">Multi-pass membrane protein</topology>
    </subcellularLocation>
</comment>
<evidence type="ECO:0000256" key="1">
    <source>
        <dbReference type="ARBA" id="ARBA00004429"/>
    </source>
</evidence>
<dbReference type="Proteomes" id="UP000661435">
    <property type="component" value="Unassembled WGS sequence"/>
</dbReference>
<dbReference type="RefSeq" id="WP_186907490.1">
    <property type="nucleotide sequence ID" value="NZ_JACOPP010000008.1"/>
</dbReference>
<accession>A0A8J6M8G1</accession>
<keyword evidence="7 9" id="KW-0472">Membrane</keyword>
<evidence type="ECO:0000256" key="3">
    <source>
        <dbReference type="ARBA" id="ARBA00022475"/>
    </source>
</evidence>
<keyword evidence="6 9" id="KW-1133">Transmembrane helix</keyword>
<evidence type="ECO:0000256" key="5">
    <source>
        <dbReference type="ARBA" id="ARBA00022692"/>
    </source>
</evidence>
<organism evidence="11 12">
    <name type="scientific">Lawsonibacter hominis</name>
    <dbReference type="NCBI Taxonomy" id="2763053"/>
    <lineage>
        <taxon>Bacteria</taxon>
        <taxon>Bacillati</taxon>
        <taxon>Bacillota</taxon>
        <taxon>Clostridia</taxon>
        <taxon>Eubacteriales</taxon>
        <taxon>Oscillospiraceae</taxon>
        <taxon>Lawsonibacter</taxon>
    </lineage>
</organism>
<keyword evidence="3" id="KW-1003">Cell membrane</keyword>
<reference evidence="11" key="1">
    <citation type="submission" date="2020-08" db="EMBL/GenBank/DDBJ databases">
        <title>Genome public.</title>
        <authorList>
            <person name="Liu C."/>
            <person name="Sun Q."/>
        </authorList>
    </citation>
    <scope>NUCLEOTIDE SEQUENCE</scope>
    <source>
        <strain evidence="11">NSJ-51</strain>
    </source>
</reference>
<keyword evidence="5 9" id="KW-0812">Transmembrane</keyword>
<dbReference type="GO" id="GO:0022857">
    <property type="term" value="F:transmembrane transporter activity"/>
    <property type="evidence" value="ECO:0007669"/>
    <property type="project" value="TreeGrafter"/>
</dbReference>
<feature type="domain" description="Tripartite ATP-independent periplasmic transporters DctQ component" evidence="10">
    <location>
        <begin position="30"/>
        <end position="160"/>
    </location>
</feature>
<keyword evidence="12" id="KW-1185">Reference proteome</keyword>
<evidence type="ECO:0000256" key="2">
    <source>
        <dbReference type="ARBA" id="ARBA00022448"/>
    </source>
</evidence>
<dbReference type="GO" id="GO:0005886">
    <property type="term" value="C:plasma membrane"/>
    <property type="evidence" value="ECO:0007669"/>
    <property type="project" value="UniProtKB-SubCell"/>
</dbReference>
<dbReference type="PANTHER" id="PTHR35011:SF2">
    <property type="entry name" value="2,3-DIKETO-L-GULONATE TRAP TRANSPORTER SMALL PERMEASE PROTEIN YIAM"/>
    <property type="match status" value="1"/>
</dbReference>
<dbReference type="PANTHER" id="PTHR35011">
    <property type="entry name" value="2,3-DIKETO-L-GULONATE TRAP TRANSPORTER SMALL PERMEASE PROTEIN YIAM"/>
    <property type="match status" value="1"/>
</dbReference>
<dbReference type="InterPro" id="IPR055348">
    <property type="entry name" value="DctQ"/>
</dbReference>
<evidence type="ECO:0000256" key="9">
    <source>
        <dbReference type="SAM" id="Phobius"/>
    </source>
</evidence>
<dbReference type="Pfam" id="PF04290">
    <property type="entry name" value="DctQ"/>
    <property type="match status" value="1"/>
</dbReference>
<feature type="transmembrane region" description="Helical" evidence="9">
    <location>
        <begin position="51"/>
        <end position="71"/>
    </location>
</feature>
<dbReference type="EMBL" id="JACOPP010000008">
    <property type="protein sequence ID" value="MBC5733596.1"/>
    <property type="molecule type" value="Genomic_DNA"/>
</dbReference>
<sequence>MKKMLIMAAKAVHMVSNLFAWISAAVLFFMASVSFVDVIGRYFFHHPLTGAQEIIEVSMSIFVYTGLALAIKLRRCIAVPVIVERLSPRIQLLVTAVGNALCCGMSGLLIWQLALSSAKQLARSSVGTPVLKIPYGPFYAIALVGYVLIALELLILVITDLHDFICWNSTRNAGVTGEEGTETCK</sequence>
<dbReference type="AlphaFoldDB" id="A0A8J6M8G1"/>
<feature type="transmembrane region" description="Helical" evidence="9">
    <location>
        <begin position="135"/>
        <end position="158"/>
    </location>
</feature>
<feature type="transmembrane region" description="Helical" evidence="9">
    <location>
        <begin position="92"/>
        <end position="115"/>
    </location>
</feature>
<protein>
    <submittedName>
        <fullName evidence="11">TRAP transporter small permease</fullName>
    </submittedName>
</protein>
<dbReference type="GO" id="GO:0015740">
    <property type="term" value="P:C4-dicarboxylate transport"/>
    <property type="evidence" value="ECO:0007669"/>
    <property type="project" value="TreeGrafter"/>
</dbReference>
<gene>
    <name evidence="11" type="ORF">H8S57_07620</name>
</gene>
<proteinExistence type="inferred from homology"/>
<evidence type="ECO:0000313" key="12">
    <source>
        <dbReference type="Proteomes" id="UP000661435"/>
    </source>
</evidence>
<evidence type="ECO:0000313" key="11">
    <source>
        <dbReference type="EMBL" id="MBC5733596.1"/>
    </source>
</evidence>
<evidence type="ECO:0000256" key="7">
    <source>
        <dbReference type="ARBA" id="ARBA00023136"/>
    </source>
</evidence>
<keyword evidence="2" id="KW-0813">Transport</keyword>
<dbReference type="InterPro" id="IPR007387">
    <property type="entry name" value="TRAP_DctQ"/>
</dbReference>
<evidence type="ECO:0000256" key="8">
    <source>
        <dbReference type="ARBA" id="ARBA00038436"/>
    </source>
</evidence>